<feature type="compositionally biased region" description="Polar residues" evidence="1">
    <location>
        <begin position="338"/>
        <end position="352"/>
    </location>
</feature>
<proteinExistence type="predicted"/>
<reference evidence="2 3" key="1">
    <citation type="submission" date="2014-11" db="EMBL/GenBank/DDBJ databases">
        <authorList>
            <person name="Zhu J."/>
            <person name="Qi W."/>
            <person name="Song R."/>
        </authorList>
    </citation>
    <scope>NUCLEOTIDE SEQUENCE [LARGE SCALE GENOMIC DNA]</scope>
</reference>
<feature type="compositionally biased region" description="Polar residues" evidence="1">
    <location>
        <begin position="420"/>
        <end position="431"/>
    </location>
</feature>
<feature type="compositionally biased region" description="Low complexity" evidence="1">
    <location>
        <begin position="389"/>
        <end position="399"/>
    </location>
</feature>
<feature type="compositionally biased region" description="Polar residues" evidence="1">
    <location>
        <begin position="245"/>
        <end position="261"/>
    </location>
</feature>
<feature type="compositionally biased region" description="Low complexity" evidence="1">
    <location>
        <begin position="298"/>
        <end position="308"/>
    </location>
</feature>
<evidence type="ECO:0000256" key="1">
    <source>
        <dbReference type="SAM" id="MobiDB-lite"/>
    </source>
</evidence>
<dbReference type="EMBL" id="CDMY01000625">
    <property type="protein sequence ID" value="CEM27050.1"/>
    <property type="molecule type" value="Genomic_DNA"/>
</dbReference>
<dbReference type="VEuPathDB" id="CryptoDB:Vbra_17421"/>
<name>A0A0G4GD01_VITBC</name>
<accession>A0A0G4GD01</accession>
<evidence type="ECO:0000313" key="3">
    <source>
        <dbReference type="Proteomes" id="UP000041254"/>
    </source>
</evidence>
<evidence type="ECO:0000313" key="2">
    <source>
        <dbReference type="EMBL" id="CEM27050.1"/>
    </source>
</evidence>
<feature type="region of interest" description="Disordered" evidence="1">
    <location>
        <begin position="117"/>
        <end position="431"/>
    </location>
</feature>
<keyword evidence="3" id="KW-1185">Reference proteome</keyword>
<sequence length="431" mass="44785">MDQERSASSRKSLNSEIGGEVEVVYFKLKVLKGQKAPWFCCPFYICERLYLPSCPFMEHLLAEKAAGAWPEEPWVLTGSEAFFERFEIDRHQCAHHPGRADPVQPEEERLRNLSQYSGNAVTDPQPSANNTGQQTPTGSPPGDAGSARAAARPTGSADEAGSAPEADQGQQVGRAASYHTSTDQGQGGRDSGLASPSAVPSPPAPAPAAAAAAASSSQDQPDVPYAPMEVSPSPYESEQRDDSGSGHTLSSSRPHQQQDQAHQVGRTASYHTSTDQGQGGRDSGLASPSAVPSPPAPAAAAAAAASSSQDQPDVPYAPMEVSSPLYEAEQRDDIGSGHTLSSSRPHQQQDQAHQVGRTASYHTSTDQGQGGRDSGLASPSAVPSPPAPAAAAAAAASSSQDQPDVPNDNKIEVLPVGSSDGATSPSMRHEK</sequence>
<dbReference type="AlphaFoldDB" id="A0A0G4GD01"/>
<dbReference type="InParanoid" id="A0A0G4GD01"/>
<feature type="compositionally biased region" description="Low complexity" evidence="1">
    <location>
        <begin position="207"/>
        <end position="217"/>
    </location>
</feature>
<feature type="compositionally biased region" description="Polar residues" evidence="1">
    <location>
        <begin position="117"/>
        <end position="137"/>
    </location>
</feature>
<protein>
    <submittedName>
        <fullName evidence="2">Uncharacterized protein</fullName>
    </submittedName>
</protein>
<organism evidence="2 3">
    <name type="scientific">Vitrella brassicaformis (strain CCMP3155)</name>
    <dbReference type="NCBI Taxonomy" id="1169540"/>
    <lineage>
        <taxon>Eukaryota</taxon>
        <taxon>Sar</taxon>
        <taxon>Alveolata</taxon>
        <taxon>Colpodellida</taxon>
        <taxon>Vitrellaceae</taxon>
        <taxon>Vitrella</taxon>
    </lineage>
</organism>
<dbReference type="Proteomes" id="UP000041254">
    <property type="component" value="Unassembled WGS sequence"/>
</dbReference>
<gene>
    <name evidence="2" type="ORF">Vbra_17421</name>
</gene>